<gene>
    <name evidence="3" type="ORF">GCM10017581_084410</name>
</gene>
<dbReference type="InterPro" id="IPR026004">
    <property type="entry name" value="Septum_form"/>
</dbReference>
<evidence type="ECO:0000256" key="1">
    <source>
        <dbReference type="SAM" id="SignalP"/>
    </source>
</evidence>
<feature type="domain" description="Septum formation-related" evidence="2">
    <location>
        <begin position="47"/>
        <end position="274"/>
    </location>
</feature>
<dbReference type="Proteomes" id="UP001143480">
    <property type="component" value="Unassembled WGS sequence"/>
</dbReference>
<dbReference type="EMBL" id="BSFP01000076">
    <property type="protein sequence ID" value="GLL06691.1"/>
    <property type="molecule type" value="Genomic_DNA"/>
</dbReference>
<dbReference type="AlphaFoldDB" id="A0A9W6KR75"/>
<proteinExistence type="predicted"/>
<evidence type="ECO:0000313" key="4">
    <source>
        <dbReference type="Proteomes" id="UP001143480"/>
    </source>
</evidence>
<feature type="chain" id="PRO_5040908569" description="Septum formation-related domain-containing protein" evidence="1">
    <location>
        <begin position="18"/>
        <end position="295"/>
    </location>
</feature>
<comment type="caution">
    <text evidence="3">The sequence shown here is derived from an EMBL/GenBank/DDBJ whole genome shotgun (WGS) entry which is preliminary data.</text>
</comment>
<organism evidence="3 4">
    <name type="scientific">Dactylosporangium matsuzakiense</name>
    <dbReference type="NCBI Taxonomy" id="53360"/>
    <lineage>
        <taxon>Bacteria</taxon>
        <taxon>Bacillati</taxon>
        <taxon>Actinomycetota</taxon>
        <taxon>Actinomycetes</taxon>
        <taxon>Micromonosporales</taxon>
        <taxon>Micromonosporaceae</taxon>
        <taxon>Dactylosporangium</taxon>
    </lineage>
</organism>
<dbReference type="Pfam" id="PF13845">
    <property type="entry name" value="Septum_form"/>
    <property type="match status" value="1"/>
</dbReference>
<accession>A0A9W6KR75</accession>
<keyword evidence="1" id="KW-0732">Signal</keyword>
<feature type="signal peptide" evidence="1">
    <location>
        <begin position="1"/>
        <end position="17"/>
    </location>
</feature>
<keyword evidence="4" id="KW-1185">Reference proteome</keyword>
<evidence type="ECO:0000313" key="3">
    <source>
        <dbReference type="EMBL" id="GLL06691.1"/>
    </source>
</evidence>
<dbReference type="PROSITE" id="PS51257">
    <property type="entry name" value="PROKAR_LIPOPROTEIN"/>
    <property type="match status" value="1"/>
</dbReference>
<name>A0A9W6KR75_9ACTN</name>
<protein>
    <recommendedName>
        <fullName evidence="2">Septum formation-related domain-containing protein</fullName>
    </recommendedName>
</protein>
<reference evidence="3" key="2">
    <citation type="submission" date="2023-01" db="EMBL/GenBank/DDBJ databases">
        <authorList>
            <person name="Sun Q."/>
            <person name="Evtushenko L."/>
        </authorList>
    </citation>
    <scope>NUCLEOTIDE SEQUENCE</scope>
    <source>
        <strain evidence="3">VKM Ac-1321</strain>
    </source>
</reference>
<sequence>MKRVALLACAVALAAVAAGCGGPTVGDGDLTDDWAMLATAKVPEPAAGSCWTSSANQVRDTTMSEAQLQPCDMDHVIETASVGHFTGEAAAGRKRPTGAALAPAWADCDKAVTEYLGAEWQSGRVVAVLVPPNPWQWDGGARFYRCDVVSLRTELGVLDPRKTTMKGALGPTGDLRLTCGQQVGMTKDSWSDITPAKCEEPHDVEYVGTISSPAADYPTGAGVEAAFSKTCEAKMLAYIGMSRGSWNGQRALNYGYWMTGNKDTWALGNHTARCYALISGKKVNRSLRGAGDVTV</sequence>
<reference evidence="3" key="1">
    <citation type="journal article" date="2014" name="Int. J. Syst. Evol. Microbiol.">
        <title>Complete genome sequence of Corynebacterium casei LMG S-19264T (=DSM 44701T), isolated from a smear-ripened cheese.</title>
        <authorList>
            <consortium name="US DOE Joint Genome Institute (JGI-PGF)"/>
            <person name="Walter F."/>
            <person name="Albersmeier A."/>
            <person name="Kalinowski J."/>
            <person name="Ruckert C."/>
        </authorList>
    </citation>
    <scope>NUCLEOTIDE SEQUENCE</scope>
    <source>
        <strain evidence="3">VKM Ac-1321</strain>
    </source>
</reference>
<evidence type="ECO:0000259" key="2">
    <source>
        <dbReference type="Pfam" id="PF13845"/>
    </source>
</evidence>